<protein>
    <submittedName>
        <fullName evidence="2">Unnamed protein product</fullName>
    </submittedName>
</protein>
<dbReference type="EMBL" id="BSXT01000687">
    <property type="protein sequence ID" value="GMF32435.1"/>
    <property type="molecule type" value="Genomic_DNA"/>
</dbReference>
<dbReference type="Proteomes" id="UP001165121">
    <property type="component" value="Unassembled WGS sequence"/>
</dbReference>
<name>A0A9W6X6E6_9STRA</name>
<feature type="domain" description="PiggyBac transposable element-derived protein" evidence="1">
    <location>
        <begin position="175"/>
        <end position="238"/>
    </location>
</feature>
<reference evidence="2" key="1">
    <citation type="submission" date="2023-04" db="EMBL/GenBank/DDBJ databases">
        <title>Phytophthora fragariaefolia NBRC 109709.</title>
        <authorList>
            <person name="Ichikawa N."/>
            <person name="Sato H."/>
            <person name="Tonouchi N."/>
        </authorList>
    </citation>
    <scope>NUCLEOTIDE SEQUENCE</scope>
    <source>
        <strain evidence="2">NBRC 109709</strain>
    </source>
</reference>
<dbReference type="Pfam" id="PF13843">
    <property type="entry name" value="DDE_Tnp_1_7"/>
    <property type="match status" value="1"/>
</dbReference>
<dbReference type="OrthoDB" id="117697at2759"/>
<accession>A0A9W6X6E6</accession>
<dbReference type="AlphaFoldDB" id="A0A9W6X6E6"/>
<evidence type="ECO:0000259" key="1">
    <source>
        <dbReference type="Pfam" id="PF13843"/>
    </source>
</evidence>
<proteinExistence type="predicted"/>
<keyword evidence="3" id="KW-1185">Reference proteome</keyword>
<sequence length="258" mass="29103">MSTSSAISTTPRYPTSPTASIENVLPEKMVAYSPSKESWMQKNKIYRCVGNAYIVDRVCRRVKKPKNEAILQIMWLDTRFQNAVDVVTIATAQRGIDNYQTLVRLPDTKARRDLTDTMVGGELNQEWPLDKLEIASDLMKKATNDTTQNGLCQRVLRRSKRLRTEDAIFGGASTSLDTVMSLRRFKLIRRCLNFRSEPGMSVKRDPAARIRPLLNLLKCTGSRYVEVGRDLALDEAALLAGPTTDGTSFSEAWWKIPL</sequence>
<comment type="caution">
    <text evidence="2">The sequence shown here is derived from an EMBL/GenBank/DDBJ whole genome shotgun (WGS) entry which is preliminary data.</text>
</comment>
<dbReference type="InterPro" id="IPR029526">
    <property type="entry name" value="PGBD"/>
</dbReference>
<evidence type="ECO:0000313" key="3">
    <source>
        <dbReference type="Proteomes" id="UP001165121"/>
    </source>
</evidence>
<organism evidence="2 3">
    <name type="scientific">Phytophthora fragariaefolia</name>
    <dbReference type="NCBI Taxonomy" id="1490495"/>
    <lineage>
        <taxon>Eukaryota</taxon>
        <taxon>Sar</taxon>
        <taxon>Stramenopiles</taxon>
        <taxon>Oomycota</taxon>
        <taxon>Peronosporomycetes</taxon>
        <taxon>Peronosporales</taxon>
        <taxon>Peronosporaceae</taxon>
        <taxon>Phytophthora</taxon>
    </lineage>
</organism>
<gene>
    <name evidence="2" type="ORF">Pfra01_000772500</name>
</gene>
<evidence type="ECO:0000313" key="2">
    <source>
        <dbReference type="EMBL" id="GMF32435.1"/>
    </source>
</evidence>